<dbReference type="EMBL" id="JANRMS010000426">
    <property type="protein sequence ID" value="KAJ3540072.1"/>
    <property type="molecule type" value="Genomic_DNA"/>
</dbReference>
<gene>
    <name evidence="1" type="ORF">NM208_g5220</name>
</gene>
<sequence>MVHPTVLQLRGCPTIRPQSPRSPKKPNLQARTRSGPQPQRWADNSVGDEPVINNGMHSLSGPGRYRQQPPQPPMPRHSGNSRPDMGYPSNDVQYPTVPGMYDMVPGPHGMEQPRYSGGTQLSTHQQRPPPHPHQIPPYRPTNPNEYYPQSYPNTSSYHPGPTMGNPYMVQMPLQTPPPPPGSETPRPSREDPEKIRLEAEIEAFKVMEQKEKDAMKQKENEARIRRDAEEAFHRRMEDMRRAQEEAKKEIERARLEAEKAVKERLKAEQDSEEEKSRRFKEFAEKLERDVRAKVELEKIAEMAEREAKVKQSEDLERLAKLKMLKSMDEIVVLAKKRVLHDVVTQRELSVGATEEPGWLIERRNDTEGENNLSSAEHLGEKSRTSITRSNIPPRHATALTVRSASSASVRRPDVSPAGSSADPPLPVPDLSELGYDSDDEGTLGRAGTDILDPSESRRRDGAHHQQQGVYNRRRHRNMYQNGKTQPIESLVDRIADAVVDRLMQSPYNDVLMRHPPHSGQYYRQHLRPMKNPFDPKPYHCPEDREISSEDALGRFHKDQYPGESSRRFIRPPKPAHLRGRRIRDLDGLSSLGMPPATMPASPKGAPMAPSNSQASAQRRPSSSPVGSWLKTSEIHGQFEPACSYSEVDTIPQEPSTPAAGHAAAGSDETWDHPDTWMGETPAPTGMPRNRL</sequence>
<evidence type="ECO:0000313" key="2">
    <source>
        <dbReference type="Proteomes" id="UP001148629"/>
    </source>
</evidence>
<accession>A0ACC1SHT8</accession>
<organism evidence="1 2">
    <name type="scientific">Fusarium decemcellulare</name>
    <dbReference type="NCBI Taxonomy" id="57161"/>
    <lineage>
        <taxon>Eukaryota</taxon>
        <taxon>Fungi</taxon>
        <taxon>Dikarya</taxon>
        <taxon>Ascomycota</taxon>
        <taxon>Pezizomycotina</taxon>
        <taxon>Sordariomycetes</taxon>
        <taxon>Hypocreomycetidae</taxon>
        <taxon>Hypocreales</taxon>
        <taxon>Nectriaceae</taxon>
        <taxon>Fusarium</taxon>
        <taxon>Fusarium decemcellulare species complex</taxon>
    </lineage>
</organism>
<dbReference type="Proteomes" id="UP001148629">
    <property type="component" value="Unassembled WGS sequence"/>
</dbReference>
<name>A0ACC1SHT8_9HYPO</name>
<keyword evidence="2" id="KW-1185">Reference proteome</keyword>
<comment type="caution">
    <text evidence="1">The sequence shown here is derived from an EMBL/GenBank/DDBJ whole genome shotgun (WGS) entry which is preliminary data.</text>
</comment>
<proteinExistence type="predicted"/>
<reference evidence="1" key="1">
    <citation type="submission" date="2022-08" db="EMBL/GenBank/DDBJ databases">
        <title>Genome Sequence of Fusarium decemcellulare.</title>
        <authorList>
            <person name="Buettner E."/>
        </authorList>
    </citation>
    <scope>NUCLEOTIDE SEQUENCE</scope>
    <source>
        <strain evidence="1">Babe19</strain>
    </source>
</reference>
<protein>
    <submittedName>
        <fullName evidence="1">Uncharacterized protein</fullName>
    </submittedName>
</protein>
<evidence type="ECO:0000313" key="1">
    <source>
        <dbReference type="EMBL" id="KAJ3540072.1"/>
    </source>
</evidence>